<dbReference type="PANTHER" id="PTHR37423">
    <property type="entry name" value="SOLUBLE LYTIC MUREIN TRANSGLYCOSYLASE-RELATED"/>
    <property type="match status" value="1"/>
</dbReference>
<keyword evidence="3" id="KW-0732">Signal</keyword>
<accession>A0A974SLU6</accession>
<dbReference type="CDD" id="cd00254">
    <property type="entry name" value="LT-like"/>
    <property type="match status" value="1"/>
</dbReference>
<feature type="domain" description="Transglycosylase SLT" evidence="4">
    <location>
        <begin position="62"/>
        <end position="157"/>
    </location>
</feature>
<keyword evidence="6" id="KW-1185">Reference proteome</keyword>
<dbReference type="KEGG" id="xdi:EZH22_11965"/>
<evidence type="ECO:0000256" key="1">
    <source>
        <dbReference type="ARBA" id="ARBA00007734"/>
    </source>
</evidence>
<gene>
    <name evidence="5" type="ORF">EZH22_11965</name>
</gene>
<organism evidence="5 6">
    <name type="scientific">Xanthobacter dioxanivorans</name>
    <dbReference type="NCBI Taxonomy" id="2528964"/>
    <lineage>
        <taxon>Bacteria</taxon>
        <taxon>Pseudomonadati</taxon>
        <taxon>Pseudomonadota</taxon>
        <taxon>Alphaproteobacteria</taxon>
        <taxon>Hyphomicrobiales</taxon>
        <taxon>Xanthobacteraceae</taxon>
        <taxon>Xanthobacter</taxon>
    </lineage>
</organism>
<protein>
    <submittedName>
        <fullName evidence="5">Lytic transglycosylase domain-containing protein</fullName>
    </submittedName>
</protein>
<name>A0A974SLU6_9HYPH</name>
<evidence type="ECO:0000256" key="3">
    <source>
        <dbReference type="SAM" id="SignalP"/>
    </source>
</evidence>
<dbReference type="AlphaFoldDB" id="A0A974SLU6"/>
<evidence type="ECO:0000256" key="2">
    <source>
        <dbReference type="ARBA" id="ARBA00009387"/>
    </source>
</evidence>
<dbReference type="Pfam" id="PF01464">
    <property type="entry name" value="SLT"/>
    <property type="match status" value="1"/>
</dbReference>
<comment type="similarity">
    <text evidence="1">Belongs to the transglycosylase Slt family.</text>
</comment>
<evidence type="ECO:0000259" key="4">
    <source>
        <dbReference type="Pfam" id="PF01464"/>
    </source>
</evidence>
<dbReference type="PANTHER" id="PTHR37423:SF2">
    <property type="entry name" value="MEMBRANE-BOUND LYTIC MUREIN TRANSGLYCOSYLASE C"/>
    <property type="match status" value="1"/>
</dbReference>
<evidence type="ECO:0000313" key="6">
    <source>
        <dbReference type="Proteomes" id="UP000596427"/>
    </source>
</evidence>
<comment type="similarity">
    <text evidence="2">Belongs to the virb1 family.</text>
</comment>
<dbReference type="EMBL" id="CP063362">
    <property type="protein sequence ID" value="QRG08918.1"/>
    <property type="molecule type" value="Genomic_DNA"/>
</dbReference>
<feature type="chain" id="PRO_5037225400" evidence="3">
    <location>
        <begin position="40"/>
        <end position="258"/>
    </location>
</feature>
<feature type="signal peptide" evidence="3">
    <location>
        <begin position="1"/>
        <end position="39"/>
    </location>
</feature>
<dbReference type="Proteomes" id="UP000596427">
    <property type="component" value="Chromosome"/>
</dbReference>
<proteinExistence type="inferred from homology"/>
<dbReference type="Gene3D" id="1.10.530.10">
    <property type="match status" value="1"/>
</dbReference>
<reference evidence="5 6" key="1">
    <citation type="submission" date="2020-10" db="EMBL/GenBank/DDBJ databases">
        <title>Degradation of 1,4-Dioxane by Xanthobacter sp. YN2, via a Novel Group-2 Soluble Di-Iron Monooxygenase.</title>
        <authorList>
            <person name="Ma F."/>
            <person name="Wang Y."/>
            <person name="Yang J."/>
            <person name="Guo H."/>
            <person name="Su D."/>
            <person name="Yu L."/>
        </authorList>
    </citation>
    <scope>NUCLEOTIDE SEQUENCE [LARGE SCALE GENOMIC DNA]</scope>
    <source>
        <strain evidence="5 6">YN2</strain>
    </source>
</reference>
<evidence type="ECO:0000313" key="5">
    <source>
        <dbReference type="EMBL" id="QRG08918.1"/>
    </source>
</evidence>
<sequence length="258" mass="28158">MPRTRMTLPVMRRPVRLCPRYRAAVMLLLSGMTWVCPTAALLAEAQALQKAPSPVDRYADFIAEAAERFDIPAAWIRSVMRAERDGDPRPTSAKGAMGPMQIMPATWAELRIHYGLGDDPFDPHDNIMAGAAHLRELFDRNGNPGFLAAYNAEPARDEASRKGHPLPPKTRAYTDKLAPDIAHRETERDARKLSALLPLEMPSWARSSIFAVPPIRVTAADSAPPDRAQPVPDVRDVSAIVPQSDGLFVARGGTGGAP</sequence>
<dbReference type="InterPro" id="IPR023346">
    <property type="entry name" value="Lysozyme-like_dom_sf"/>
</dbReference>
<dbReference type="InterPro" id="IPR008258">
    <property type="entry name" value="Transglycosylase_SLT_dom_1"/>
</dbReference>
<dbReference type="SUPFAM" id="SSF53955">
    <property type="entry name" value="Lysozyme-like"/>
    <property type="match status" value="1"/>
</dbReference>